<accession>A0A4Y6UB87</accession>
<keyword evidence="2" id="KW-0472">Membrane</keyword>
<feature type="region of interest" description="Disordered" evidence="1">
    <location>
        <begin position="559"/>
        <end position="585"/>
    </location>
</feature>
<dbReference type="Proteomes" id="UP000318709">
    <property type="component" value="Chromosome"/>
</dbReference>
<gene>
    <name evidence="3" type="ORF">E3E12_05055</name>
</gene>
<dbReference type="RefSeq" id="WP_141443369.1">
    <property type="nucleotide sequence ID" value="NZ_CP038231.1"/>
</dbReference>
<keyword evidence="2" id="KW-1133">Transmembrane helix</keyword>
<evidence type="ECO:0000313" key="3">
    <source>
        <dbReference type="EMBL" id="QDH13661.1"/>
    </source>
</evidence>
<keyword evidence="4" id="KW-1185">Reference proteome</keyword>
<keyword evidence="2" id="KW-0812">Transmembrane</keyword>
<evidence type="ECO:0000256" key="1">
    <source>
        <dbReference type="SAM" id="MobiDB-lite"/>
    </source>
</evidence>
<feature type="transmembrane region" description="Helical" evidence="2">
    <location>
        <begin position="9"/>
        <end position="28"/>
    </location>
</feature>
<dbReference type="OrthoDB" id="7257195at2"/>
<dbReference type="AlphaFoldDB" id="A0A4Y6UB87"/>
<evidence type="ECO:0000313" key="4">
    <source>
        <dbReference type="Proteomes" id="UP000318709"/>
    </source>
</evidence>
<dbReference type="EMBL" id="CP038231">
    <property type="protein sequence ID" value="QDH13661.1"/>
    <property type="molecule type" value="Genomic_DNA"/>
</dbReference>
<name>A0A4Y6UB87_9PROT</name>
<proteinExistence type="predicted"/>
<reference evidence="3 4" key="1">
    <citation type="submission" date="2019-03" db="EMBL/GenBank/DDBJ databases">
        <title>The complete genome sequence of Swingsia_sp. F3b2 LMG30590(T).</title>
        <authorList>
            <person name="Chua K.-O."/>
            <person name="Chan K.-G."/>
            <person name="See-Too W.-S."/>
        </authorList>
    </citation>
    <scope>NUCLEOTIDE SEQUENCE [LARGE SCALE GENOMIC DNA]</scope>
    <source>
        <strain evidence="3 4">F3b2</strain>
    </source>
</reference>
<protein>
    <submittedName>
        <fullName evidence="3">Uncharacterized protein</fullName>
    </submittedName>
</protein>
<dbReference type="KEGG" id="swf:E3E12_05055"/>
<sequence>MGNDWLRRGWWAILLFILTGGIIGLGVWHEAQQALAEAVGNFKAALPPGTKFTYASIRPSFLVRGVTLHGVTLARGTERFQTESIRLGHPVFQPDGALTFSSLLFRDARYDDGPLHAKAGRILFSHLYLPPIYARHSRRHLNRAGLRGLAAVLAFTPEQLTRMRFRRLRLRRAAVSMDTPLALVGQGLTLKSAQARLAILEGYGKGNRLFAEIQDATATYHLDPRRLLNLYMPAGTLAAQVPGRAHEWRLTLSSLYAREGSLQLFSHPFQRDSDIVARFWQAPILTLWEDPGNFSATNLKLQLLSDNTTPTLTANADAQPVSIGNISFVRHIPTTTVRAVETSAESNEIPLGQNIEATSAGDVSGLVWPIFESSKQPPQGHLATNAKAELTPKGWKGTLALQFQDSNGQLDLETGYVMPPVRSYLPTLRNTLQLTPTIPVSASEVFKAIGQSLLHTRLLDPEVRIEGHNLIPALLKGLGLLPESNTPEEAQMATEQLVSAAAQQHDQFQTAQTWLLSDQPDVLRLTFGNINLKNFENAPVSDGMAAFMHALKLSTVHMSSGTGTADKESGHGEAPLARSIPDLKP</sequence>
<evidence type="ECO:0000256" key="2">
    <source>
        <dbReference type="SAM" id="Phobius"/>
    </source>
</evidence>
<organism evidence="3 4">
    <name type="scientific">Formicincola oecophyllae</name>
    <dbReference type="NCBI Taxonomy" id="2558361"/>
    <lineage>
        <taxon>Bacteria</taxon>
        <taxon>Pseudomonadati</taxon>
        <taxon>Pseudomonadota</taxon>
        <taxon>Alphaproteobacteria</taxon>
        <taxon>Acetobacterales</taxon>
        <taxon>Acetobacteraceae</taxon>
        <taxon>Formicincola</taxon>
    </lineage>
</organism>